<dbReference type="GO" id="GO:0043138">
    <property type="term" value="F:3'-5' DNA helicase activity"/>
    <property type="evidence" value="ECO:0007669"/>
    <property type="project" value="UniProtKB-EC"/>
</dbReference>
<dbReference type="GO" id="GO:0033202">
    <property type="term" value="C:DNA helicase complex"/>
    <property type="evidence" value="ECO:0007669"/>
    <property type="project" value="TreeGrafter"/>
</dbReference>
<comment type="caution">
    <text evidence="18">The sequence shown here is derived from an EMBL/GenBank/DDBJ whole genome shotgun (WGS) entry which is preliminary data.</text>
</comment>
<keyword evidence="6 15" id="KW-0347">Helicase</keyword>
<evidence type="ECO:0000256" key="13">
    <source>
        <dbReference type="ARBA" id="ARBA00034808"/>
    </source>
</evidence>
<keyword evidence="9" id="KW-0238">DNA-binding</keyword>
<keyword evidence="11" id="KW-0413">Isomerase</keyword>
<keyword evidence="4" id="KW-0227">DNA damage</keyword>
<dbReference type="Gene3D" id="1.10.10.160">
    <property type="match status" value="1"/>
</dbReference>
<sequence>MADSSHSDASRHVSEQREIIDADHGASFVVVGAPGTGKTATVVARVAALVARGVSADSIVVLTPTRSAATALRDELGLAVGTATSGPLARSVASFAYGLVRAAEVAAGRESPQLLTGGDEDQIIRDLLDGDAEDEQDHGSRWPVELSPDVRSTTGFRSEVRAFIAECTTLGIDPRSLRDWAEKRDISAWAAMSSFMEEYLQVRARMRGAYRDAATLIREAIPLVRAGAAAHLGVVVFDDAQELTRGGIELAEALFERGVPVTAFGDPDVGSGAFRGATPENFARLTASLGSLHVLRIQHRGTPAQTDLVRRVTQHIGAVGVVDHRSAPVNAGADGSVRSRLARSPGEELDMIARALRERHVHDGIPWSQCAVIAHDGRQVAQLEAELVAREVPAHASGPGSTLGALRPVRDLLRVVSLAVDETAWELSAVEDALQGAGMDPIELRRLRSALRHTELSEGGIRPARELLMSAMRNPIEFVLLDTREGRRAARVAETITLLAEQRVGGASAHELLWTAWERSGNERTWHEASRGTGPLAAAANRDLDAIVSLFQAAKRFGERLPDAEALDFVRSVSDSDVAEDRLETSLSRDAVRVLTPAAAASTEFDTVIVAGVQEGVWPNTRLRGSALDTWRLAAAQDGAAGADDTIDRRRSAMHDELRLFVRAISRARRRLMITAVDDDDNGPSVIFDLLPPPEPLAAGSEHPLTLRGLVAAHRRTLTDHRSAPGARMGAAEQLALLADAGVAGASPDSWYTGLFPTSTSPLRDVSREDIRVSPSLMHTIEECELNWVIGDLGGDPGGAVAGLGTIIHAALETADSISEESMMRVVNSRWGELEFESPWRDRAERARAGDLVRRLHLYLRKFEAEGGRLVEAEPHFEVPLPLTGLEREPGTSDQHGVILSGYIDRVEQRADGAVEIVDLKTGKSEPQTDAKVAGNAQLAAYQLAFATGVIPGTAGLPSGGAKLLVLTPSAASRDFVTPHQAPLSAEERSAFIERVQAAASVMQGVSFTAPYEQHCRDEHSFGLCRIHTISAVSSS</sequence>
<accession>A0A7W4V1V6</accession>
<dbReference type="InterPro" id="IPR027417">
    <property type="entry name" value="P-loop_NTPase"/>
</dbReference>
<dbReference type="Gene3D" id="3.40.50.300">
    <property type="entry name" value="P-loop containing nucleotide triphosphate hydrolases"/>
    <property type="match status" value="2"/>
</dbReference>
<evidence type="ECO:0000256" key="2">
    <source>
        <dbReference type="ARBA" id="ARBA00022722"/>
    </source>
</evidence>
<dbReference type="GO" id="GO:0003677">
    <property type="term" value="F:DNA binding"/>
    <property type="evidence" value="ECO:0007669"/>
    <property type="project" value="UniProtKB-KW"/>
</dbReference>
<comment type="catalytic activity">
    <reaction evidence="12">
        <text>Couples ATP hydrolysis with the unwinding of duplex DNA by translocating in the 3'-5' direction.</text>
        <dbReference type="EC" id="5.6.2.4"/>
    </reaction>
</comment>
<evidence type="ECO:0000259" key="16">
    <source>
        <dbReference type="PROSITE" id="PS51198"/>
    </source>
</evidence>
<evidence type="ECO:0000256" key="11">
    <source>
        <dbReference type="ARBA" id="ARBA00023235"/>
    </source>
</evidence>
<protein>
    <recommendedName>
        <fullName evidence="13">DNA 3'-5' helicase</fullName>
        <ecNumber evidence="13">5.6.2.4</ecNumber>
    </recommendedName>
</protein>
<dbReference type="PANTHER" id="PTHR11070:SF59">
    <property type="entry name" value="DNA 3'-5' HELICASE"/>
    <property type="match status" value="1"/>
</dbReference>
<evidence type="ECO:0000256" key="10">
    <source>
        <dbReference type="ARBA" id="ARBA00023204"/>
    </source>
</evidence>
<organism evidence="18 19">
    <name type="scientific">Microbacterium endophyticum</name>
    <dbReference type="NCBI Taxonomy" id="1526412"/>
    <lineage>
        <taxon>Bacteria</taxon>
        <taxon>Bacillati</taxon>
        <taxon>Actinomycetota</taxon>
        <taxon>Actinomycetes</taxon>
        <taxon>Micrococcales</taxon>
        <taxon>Microbacteriaceae</taxon>
        <taxon>Microbacterium</taxon>
    </lineage>
</organism>
<comment type="catalytic activity">
    <reaction evidence="14">
        <text>ATP + H2O = ADP + phosphate + H(+)</text>
        <dbReference type="Rhea" id="RHEA:13065"/>
        <dbReference type="ChEBI" id="CHEBI:15377"/>
        <dbReference type="ChEBI" id="CHEBI:15378"/>
        <dbReference type="ChEBI" id="CHEBI:30616"/>
        <dbReference type="ChEBI" id="CHEBI:43474"/>
        <dbReference type="ChEBI" id="CHEBI:456216"/>
        <dbReference type="EC" id="5.6.2.4"/>
    </reaction>
</comment>
<evidence type="ECO:0000256" key="1">
    <source>
        <dbReference type="ARBA" id="ARBA00009922"/>
    </source>
</evidence>
<evidence type="ECO:0000256" key="5">
    <source>
        <dbReference type="ARBA" id="ARBA00022801"/>
    </source>
</evidence>
<keyword evidence="8 15" id="KW-0067">ATP-binding</keyword>
<evidence type="ECO:0000259" key="17">
    <source>
        <dbReference type="PROSITE" id="PS51217"/>
    </source>
</evidence>
<dbReference type="EMBL" id="JACHWQ010000001">
    <property type="protein sequence ID" value="MBB2974765.1"/>
    <property type="molecule type" value="Genomic_DNA"/>
</dbReference>
<gene>
    <name evidence="18" type="ORF">FHX49_000306</name>
</gene>
<dbReference type="Proteomes" id="UP000529310">
    <property type="component" value="Unassembled WGS sequence"/>
</dbReference>
<feature type="binding site" evidence="15">
    <location>
        <begin position="32"/>
        <end position="39"/>
    </location>
    <ligand>
        <name>ATP</name>
        <dbReference type="ChEBI" id="CHEBI:30616"/>
    </ligand>
</feature>
<dbReference type="Gene3D" id="3.90.320.10">
    <property type="match status" value="1"/>
</dbReference>
<feature type="domain" description="UvrD-like helicase C-terminal" evidence="17">
    <location>
        <begin position="306"/>
        <end position="602"/>
    </location>
</feature>
<evidence type="ECO:0000256" key="4">
    <source>
        <dbReference type="ARBA" id="ARBA00022763"/>
    </source>
</evidence>
<name>A0A7W4V1V6_9MICO</name>
<evidence type="ECO:0000256" key="7">
    <source>
        <dbReference type="ARBA" id="ARBA00022839"/>
    </source>
</evidence>
<evidence type="ECO:0000256" key="12">
    <source>
        <dbReference type="ARBA" id="ARBA00034617"/>
    </source>
</evidence>
<keyword evidence="19" id="KW-1185">Reference proteome</keyword>
<evidence type="ECO:0000256" key="6">
    <source>
        <dbReference type="ARBA" id="ARBA00022806"/>
    </source>
</evidence>
<proteinExistence type="inferred from homology"/>
<evidence type="ECO:0000256" key="8">
    <source>
        <dbReference type="ARBA" id="ARBA00022840"/>
    </source>
</evidence>
<dbReference type="PANTHER" id="PTHR11070">
    <property type="entry name" value="UVRD / RECB / PCRA DNA HELICASE FAMILY MEMBER"/>
    <property type="match status" value="1"/>
</dbReference>
<dbReference type="Gene3D" id="1.10.486.10">
    <property type="entry name" value="PCRA, domain 4"/>
    <property type="match status" value="1"/>
</dbReference>
<dbReference type="GO" id="GO:0000725">
    <property type="term" value="P:recombinational repair"/>
    <property type="evidence" value="ECO:0007669"/>
    <property type="project" value="TreeGrafter"/>
</dbReference>
<dbReference type="InterPro" id="IPR011604">
    <property type="entry name" value="PDDEXK-like_dom_sf"/>
</dbReference>
<dbReference type="SUPFAM" id="SSF52540">
    <property type="entry name" value="P-loop containing nucleoside triphosphate hydrolases"/>
    <property type="match status" value="1"/>
</dbReference>
<evidence type="ECO:0000256" key="14">
    <source>
        <dbReference type="ARBA" id="ARBA00048988"/>
    </source>
</evidence>
<keyword evidence="3 15" id="KW-0547">Nucleotide-binding</keyword>
<dbReference type="GO" id="GO:0005524">
    <property type="term" value="F:ATP binding"/>
    <property type="evidence" value="ECO:0007669"/>
    <property type="project" value="UniProtKB-UniRule"/>
</dbReference>
<keyword evidence="5 15" id="KW-0378">Hydrolase</keyword>
<comment type="similarity">
    <text evidence="1">Belongs to the helicase family. UvrD subfamily.</text>
</comment>
<dbReference type="PROSITE" id="PS51198">
    <property type="entry name" value="UVRD_HELICASE_ATP_BIND"/>
    <property type="match status" value="1"/>
</dbReference>
<dbReference type="InterPro" id="IPR014016">
    <property type="entry name" value="UvrD-like_ATP-bd"/>
</dbReference>
<dbReference type="GO" id="GO:0004527">
    <property type="term" value="F:exonuclease activity"/>
    <property type="evidence" value="ECO:0007669"/>
    <property type="project" value="UniProtKB-KW"/>
</dbReference>
<dbReference type="InterPro" id="IPR014017">
    <property type="entry name" value="DNA_helicase_UvrD-like_C"/>
</dbReference>
<evidence type="ECO:0000256" key="9">
    <source>
        <dbReference type="ARBA" id="ARBA00023125"/>
    </source>
</evidence>
<dbReference type="Pfam" id="PF13361">
    <property type="entry name" value="UvrD_C"/>
    <property type="match status" value="1"/>
</dbReference>
<evidence type="ECO:0000256" key="3">
    <source>
        <dbReference type="ARBA" id="ARBA00022741"/>
    </source>
</evidence>
<keyword evidence="10" id="KW-0234">DNA repair</keyword>
<evidence type="ECO:0000256" key="15">
    <source>
        <dbReference type="PROSITE-ProRule" id="PRU00560"/>
    </source>
</evidence>
<keyword evidence="2" id="KW-0540">Nuclease</keyword>
<dbReference type="Pfam" id="PF00580">
    <property type="entry name" value="UvrD-helicase"/>
    <property type="match status" value="1"/>
</dbReference>
<dbReference type="InterPro" id="IPR013986">
    <property type="entry name" value="DExx_box_DNA_helicase_dom_sf"/>
</dbReference>
<dbReference type="GO" id="GO:0005829">
    <property type="term" value="C:cytosol"/>
    <property type="evidence" value="ECO:0007669"/>
    <property type="project" value="TreeGrafter"/>
</dbReference>
<dbReference type="EC" id="5.6.2.4" evidence="13"/>
<dbReference type="InterPro" id="IPR038726">
    <property type="entry name" value="PDDEXK_AddAB-type"/>
</dbReference>
<dbReference type="PROSITE" id="PS51217">
    <property type="entry name" value="UVRD_HELICASE_CTER"/>
    <property type="match status" value="1"/>
</dbReference>
<dbReference type="RefSeq" id="WP_165142409.1">
    <property type="nucleotide sequence ID" value="NZ_CP049255.1"/>
</dbReference>
<dbReference type="InterPro" id="IPR000212">
    <property type="entry name" value="DNA_helicase_UvrD/REP"/>
</dbReference>
<dbReference type="Pfam" id="PF12705">
    <property type="entry name" value="PDDEXK_1"/>
    <property type="match status" value="1"/>
</dbReference>
<reference evidence="18 19" key="1">
    <citation type="submission" date="2020-08" db="EMBL/GenBank/DDBJ databases">
        <title>Sequencing the genomes of 1000 actinobacteria strains.</title>
        <authorList>
            <person name="Klenk H.-P."/>
        </authorList>
    </citation>
    <scope>NUCLEOTIDE SEQUENCE [LARGE SCALE GENOMIC DNA]</scope>
    <source>
        <strain evidence="18 19">DSM 27099</strain>
    </source>
</reference>
<feature type="domain" description="UvrD-like helicase ATP-binding" evidence="16">
    <location>
        <begin position="11"/>
        <end position="302"/>
    </location>
</feature>
<evidence type="ECO:0000313" key="19">
    <source>
        <dbReference type="Proteomes" id="UP000529310"/>
    </source>
</evidence>
<evidence type="ECO:0000313" key="18">
    <source>
        <dbReference type="EMBL" id="MBB2974765.1"/>
    </source>
</evidence>
<keyword evidence="7" id="KW-0269">Exonuclease</keyword>
<dbReference type="AlphaFoldDB" id="A0A7W4V1V6"/>